<reference evidence="1" key="1">
    <citation type="submission" date="2020-11" db="EMBL/GenBank/DDBJ databases">
        <authorList>
            <consortium name="DOE Joint Genome Institute"/>
            <person name="Ahrendt S."/>
            <person name="Riley R."/>
            <person name="Andreopoulos W."/>
            <person name="Labutti K."/>
            <person name="Pangilinan J."/>
            <person name="Ruiz-Duenas F.J."/>
            <person name="Barrasa J.M."/>
            <person name="Sanchez-Garcia M."/>
            <person name="Camarero S."/>
            <person name="Miyauchi S."/>
            <person name="Serrano A."/>
            <person name="Linde D."/>
            <person name="Babiker R."/>
            <person name="Drula E."/>
            <person name="Ayuso-Fernandez I."/>
            <person name="Pacheco R."/>
            <person name="Padilla G."/>
            <person name="Ferreira P."/>
            <person name="Barriuso J."/>
            <person name="Kellner H."/>
            <person name="Castanera R."/>
            <person name="Alfaro M."/>
            <person name="Ramirez L."/>
            <person name="Pisabarro A.G."/>
            <person name="Kuo A."/>
            <person name="Tritt A."/>
            <person name="Lipzen A."/>
            <person name="He G."/>
            <person name="Yan M."/>
            <person name="Ng V."/>
            <person name="Cullen D."/>
            <person name="Martin F."/>
            <person name="Rosso M.-N."/>
            <person name="Henrissat B."/>
            <person name="Hibbett D."/>
            <person name="Martinez A.T."/>
            <person name="Grigoriev I.V."/>
        </authorList>
    </citation>
    <scope>NUCLEOTIDE SEQUENCE</scope>
    <source>
        <strain evidence="1">MF-IS2</strain>
    </source>
</reference>
<proteinExistence type="predicted"/>
<gene>
    <name evidence="1" type="ORF">P691DRAFT_784123</name>
</gene>
<evidence type="ECO:0000313" key="2">
    <source>
        <dbReference type="Proteomes" id="UP000807342"/>
    </source>
</evidence>
<sequence length="265" mass="29378">MTPLALPTLASATTQLPQQFPTVSAPRETFNMLSIEQFLVSNTFLNKLAGKIGQSAPAQPVRQQQNAQHHPLANCRGCSDPNHFFRACPKMADYLQRGLCAAPVQQFSFNTQYAPPTSQSFFQQNTSLQDKKELQILDMVTVAALKRKEEIQNCTRSLIVANQVEDLRTIPLKLGGSIMVEAILDEGLQIMAIRCDVWEKLSLPLLSNQTMVMESANASKEVTLGLLRDLPACIGCSMFYLQVQVVKNVSYEMLLGQPFLTLTEA</sequence>
<name>A0A9P5WY84_9AGAR</name>
<keyword evidence="2" id="KW-1185">Reference proteome</keyword>
<evidence type="ECO:0000313" key="1">
    <source>
        <dbReference type="EMBL" id="KAF9439955.1"/>
    </source>
</evidence>
<dbReference type="CDD" id="cd00303">
    <property type="entry name" value="retropepsin_like"/>
    <property type="match status" value="1"/>
</dbReference>
<organism evidence="1 2">
    <name type="scientific">Macrolepiota fuliginosa MF-IS2</name>
    <dbReference type="NCBI Taxonomy" id="1400762"/>
    <lineage>
        <taxon>Eukaryota</taxon>
        <taxon>Fungi</taxon>
        <taxon>Dikarya</taxon>
        <taxon>Basidiomycota</taxon>
        <taxon>Agaricomycotina</taxon>
        <taxon>Agaricomycetes</taxon>
        <taxon>Agaricomycetidae</taxon>
        <taxon>Agaricales</taxon>
        <taxon>Agaricineae</taxon>
        <taxon>Agaricaceae</taxon>
        <taxon>Macrolepiota</taxon>
    </lineage>
</organism>
<accession>A0A9P5WY84</accession>
<evidence type="ECO:0008006" key="3">
    <source>
        <dbReference type="Google" id="ProtNLM"/>
    </source>
</evidence>
<dbReference type="EMBL" id="MU153100">
    <property type="protein sequence ID" value="KAF9439955.1"/>
    <property type="molecule type" value="Genomic_DNA"/>
</dbReference>
<dbReference type="Gene3D" id="2.40.70.10">
    <property type="entry name" value="Acid Proteases"/>
    <property type="match status" value="1"/>
</dbReference>
<dbReference type="OrthoDB" id="5596707at2759"/>
<comment type="caution">
    <text evidence="1">The sequence shown here is derived from an EMBL/GenBank/DDBJ whole genome shotgun (WGS) entry which is preliminary data.</text>
</comment>
<dbReference type="InterPro" id="IPR021109">
    <property type="entry name" value="Peptidase_aspartic_dom_sf"/>
</dbReference>
<dbReference type="AlphaFoldDB" id="A0A9P5WY84"/>
<protein>
    <recommendedName>
        <fullName evidence="3">CCHC-type domain-containing protein</fullName>
    </recommendedName>
</protein>
<dbReference type="Proteomes" id="UP000807342">
    <property type="component" value="Unassembled WGS sequence"/>
</dbReference>